<keyword evidence="1" id="KW-0472">Membrane</keyword>
<protein>
    <submittedName>
        <fullName evidence="2">Uncharacterized protein</fullName>
    </submittedName>
</protein>
<organism evidence="2 3">
    <name type="scientific">Mannheimia haemolytica</name>
    <name type="common">Pasteurella haemolytica</name>
    <dbReference type="NCBI Taxonomy" id="75985"/>
    <lineage>
        <taxon>Bacteria</taxon>
        <taxon>Pseudomonadati</taxon>
        <taxon>Pseudomonadota</taxon>
        <taxon>Gammaproteobacteria</taxon>
        <taxon>Pasteurellales</taxon>
        <taxon>Pasteurellaceae</taxon>
        <taxon>Mannheimia</taxon>
    </lineage>
</organism>
<name>A0A448TA79_MANHA</name>
<sequence>MKNNLLNYLKIILFTYLFSRVLNYIIAQFNFPDVPSHLAMVGFFMVFVLAALLIIVRSFLSYWKNERRKGG</sequence>
<proteinExistence type="predicted"/>
<keyword evidence="1" id="KW-0812">Transmembrane</keyword>
<reference evidence="2" key="1">
    <citation type="submission" date="2018-12" db="EMBL/GenBank/DDBJ databases">
        <authorList>
            <consortium name="Pathogen Informatics"/>
        </authorList>
    </citation>
    <scope>NUCLEOTIDE SEQUENCE [LARGE SCALE GENOMIC DNA]</scope>
    <source>
        <strain evidence="2">NCTC10643</strain>
    </source>
</reference>
<feature type="transmembrane region" description="Helical" evidence="1">
    <location>
        <begin position="38"/>
        <end position="60"/>
    </location>
</feature>
<evidence type="ECO:0000313" key="3">
    <source>
        <dbReference type="Proteomes" id="UP000271188"/>
    </source>
</evidence>
<dbReference type="AlphaFoldDB" id="A0A448TA79"/>
<evidence type="ECO:0000313" key="2">
    <source>
        <dbReference type="EMBL" id="VEI76881.1"/>
    </source>
</evidence>
<accession>A0A448TA79</accession>
<evidence type="ECO:0000256" key="1">
    <source>
        <dbReference type="SAM" id="Phobius"/>
    </source>
</evidence>
<feature type="transmembrane region" description="Helical" evidence="1">
    <location>
        <begin position="7"/>
        <end position="26"/>
    </location>
</feature>
<keyword evidence="1" id="KW-1133">Transmembrane helix</keyword>
<dbReference type="Proteomes" id="UP000271188">
    <property type="component" value="Chromosome"/>
</dbReference>
<dbReference type="EMBL" id="LR134495">
    <property type="protein sequence ID" value="VEI76881.1"/>
    <property type="molecule type" value="Genomic_DNA"/>
</dbReference>
<gene>
    <name evidence="2" type="ORF">NCTC10643_01092</name>
</gene>